<gene>
    <name evidence="3" type="primary">hrcQ</name>
    <name evidence="3" type="ordered locus">ECA2080</name>
</gene>
<feature type="region of interest" description="Disordered" evidence="1">
    <location>
        <begin position="135"/>
        <end position="154"/>
    </location>
</feature>
<dbReference type="KEGG" id="eca:ECA2080"/>
<protein>
    <submittedName>
        <fullName evidence="3">Type III secretion protein</fullName>
    </submittedName>
</protein>
<dbReference type="SUPFAM" id="SSF101801">
    <property type="entry name" value="Surface presentation of antigens (SPOA)"/>
    <property type="match status" value="1"/>
</dbReference>
<name>I1SBD3_PECAS</name>
<dbReference type="InterPro" id="IPR013385">
    <property type="entry name" value="T3SS_SpaO/YscQ/SpaO"/>
</dbReference>
<organism evidence="3 4">
    <name type="scientific">Pectobacterium atrosepticum (strain SCRI 1043 / ATCC BAA-672)</name>
    <name type="common">Erwinia carotovora subsp. atroseptica</name>
    <dbReference type="NCBI Taxonomy" id="218491"/>
    <lineage>
        <taxon>Bacteria</taxon>
        <taxon>Pseudomonadati</taxon>
        <taxon>Pseudomonadota</taxon>
        <taxon>Gammaproteobacteria</taxon>
        <taxon>Enterobacterales</taxon>
        <taxon>Pectobacteriaceae</taxon>
        <taxon>Pectobacterium</taxon>
    </lineage>
</organism>
<dbReference type="Gene3D" id="2.30.330.10">
    <property type="entry name" value="SpoA-like"/>
    <property type="match status" value="1"/>
</dbReference>
<sequence>MSQNALDFNSLHVRPLTLPIMRIQHARIRSTLAAGLSLPFVRDGLAGWLHLQLAHKGEQIEETSAAQVSNWRSDIGNFSLTDPFPVLSLLSDCPLLPLTEDDDAAQTWYWTLYNQSLNPVLRSLVGEIYPTAATSEERDSAQQHDTQQYSPQQHSAQQCSNSAALCAWFNVSWNGIVVRSRMQAADATWLKLFSLAEWHRQRRALPAGMTIAIPLTLADVVLPFTTLQHLQTGDIVLPNRPWFTPSGEGTLSSGTLRLRGTLQLAEHAPYIFTVTDMETVSMPATATDIMLADPNSDTSAFEFTLDSDNVTESLPPLPITLHIRCGSLTMTLAELQHLASGSVLTLRDVVPGQAWLYHGDIALASGDLVDVEGRLGLQITQRFSTPKPMLPMQDEEHAAAQELAP</sequence>
<dbReference type="EMBL" id="BX950851">
    <property type="protein sequence ID" value="CAG74982.1"/>
    <property type="molecule type" value="Genomic_DNA"/>
</dbReference>
<reference evidence="3" key="1">
    <citation type="submission" date="2004-02" db="EMBL/GenBank/DDBJ databases">
        <title>The genome sequence of the enterobacterial phytopathogen Erwinia carotovora subsp. atroseptica SCRI1043 and functional genomic identification of novel virulence factors.</title>
        <authorList>
            <person name="Bell K.S."/>
            <person name="Sebaihia M."/>
            <person name="Pritchard L."/>
            <person name="Holden M."/>
            <person name="Hyman L.J."/>
            <person name="Holeva M.C."/>
            <person name="Thomson N.R."/>
            <person name="Bentley S.D."/>
            <person name="Churcher C."/>
            <person name="Mungall K."/>
            <person name="Atkin R."/>
            <person name="Bason N."/>
            <person name="Brooks K."/>
            <person name="Chillingworth T."/>
            <person name="Clark K."/>
            <person name="Doggett J."/>
            <person name="Fraser A."/>
            <person name="Hance Z."/>
            <person name="Hauser H."/>
            <person name="Jagels K."/>
            <person name="Moule S."/>
            <person name="Norbertczak H."/>
            <person name="Ormond D."/>
            <person name="Price C."/>
            <person name="Quail M.A."/>
            <person name="Sanders M."/>
            <person name="Walker D."/>
            <person name="Whitehead S."/>
            <person name="Salmond G.P.C."/>
            <person name="Birch P.R.J."/>
            <person name="Barrell B.G."/>
            <person name="Parkhill J."/>
            <person name="Toth I.K."/>
        </authorList>
    </citation>
    <scope>NUCLEOTIDE SEQUENCE</scope>
    <source>
        <strain evidence="3">SCRI1043</strain>
    </source>
</reference>
<dbReference type="NCBIfam" id="TIGR02551">
    <property type="entry name" value="SpaO_YscQ"/>
    <property type="match status" value="1"/>
</dbReference>
<dbReference type="InterPro" id="IPR036429">
    <property type="entry name" value="SpoA-like_sf"/>
</dbReference>
<dbReference type="RefSeq" id="WP_011093642.1">
    <property type="nucleotide sequence ID" value="NC_004547.2"/>
</dbReference>
<dbReference type="GO" id="GO:0030254">
    <property type="term" value="P:protein secretion by the type III secretion system"/>
    <property type="evidence" value="ECO:0007669"/>
    <property type="project" value="InterPro"/>
</dbReference>
<dbReference type="Proteomes" id="UP000007966">
    <property type="component" value="Chromosome"/>
</dbReference>
<proteinExistence type="predicted"/>
<evidence type="ECO:0000313" key="4">
    <source>
        <dbReference type="Proteomes" id="UP000007966"/>
    </source>
</evidence>
<dbReference type="PATRIC" id="fig|218491.5.peg.2117"/>
<evidence type="ECO:0000313" key="3">
    <source>
        <dbReference type="EMBL" id="CAG74982.1"/>
    </source>
</evidence>
<dbReference type="AlphaFoldDB" id="I1SBD3"/>
<evidence type="ECO:0000256" key="1">
    <source>
        <dbReference type="SAM" id="MobiDB-lite"/>
    </source>
</evidence>
<dbReference type="STRING" id="218491.ECA2080"/>
<feature type="domain" description="Flagellar motor switch protein FliN-like C-terminal" evidence="2">
    <location>
        <begin position="317"/>
        <end position="382"/>
    </location>
</feature>
<dbReference type="eggNOG" id="COG1886">
    <property type="taxonomic scope" value="Bacteria"/>
</dbReference>
<keyword evidence="4" id="KW-1185">Reference proteome</keyword>
<accession>I1SBD3</accession>
<dbReference type="Pfam" id="PF01052">
    <property type="entry name" value="FliMN_C"/>
    <property type="match status" value="1"/>
</dbReference>
<evidence type="ECO:0000259" key="2">
    <source>
        <dbReference type="Pfam" id="PF01052"/>
    </source>
</evidence>
<dbReference type="GeneID" id="57209222"/>
<dbReference type="OrthoDB" id="6516509at2"/>
<dbReference type="InterPro" id="IPR001543">
    <property type="entry name" value="FliN-like_C"/>
</dbReference>
<dbReference type="HOGENOM" id="CLU_064488_0_0_6"/>